<evidence type="ECO:0000313" key="11">
    <source>
        <dbReference type="Proteomes" id="UP001589610"/>
    </source>
</evidence>
<gene>
    <name evidence="10" type="ORF">ACFFRH_00845</name>
</gene>
<dbReference type="Proteomes" id="UP001589610">
    <property type="component" value="Unassembled WGS sequence"/>
</dbReference>
<feature type="transmembrane region" description="Helical" evidence="7">
    <location>
        <begin position="195"/>
        <end position="216"/>
    </location>
</feature>
<name>A0ABV5T4J9_9ACTN</name>
<keyword evidence="11" id="KW-1185">Reference proteome</keyword>
<evidence type="ECO:0000256" key="4">
    <source>
        <dbReference type="ARBA" id="ARBA00022989"/>
    </source>
</evidence>
<feature type="compositionally biased region" description="Polar residues" evidence="6">
    <location>
        <begin position="441"/>
        <end position="452"/>
    </location>
</feature>
<dbReference type="InterPro" id="IPR024320">
    <property type="entry name" value="LPG_synthase_C"/>
</dbReference>
<feature type="transmembrane region" description="Helical" evidence="7">
    <location>
        <begin position="81"/>
        <end position="98"/>
    </location>
</feature>
<keyword evidence="5 7" id="KW-0472">Membrane</keyword>
<dbReference type="Pfam" id="PF09924">
    <property type="entry name" value="LPG_synthase_C"/>
    <property type="match status" value="2"/>
</dbReference>
<evidence type="ECO:0000256" key="3">
    <source>
        <dbReference type="ARBA" id="ARBA00022692"/>
    </source>
</evidence>
<keyword evidence="4 7" id="KW-1133">Transmembrane helix</keyword>
<organism evidence="10 11">
    <name type="scientific">Streptosporangium vulgare</name>
    <dbReference type="NCBI Taxonomy" id="46190"/>
    <lineage>
        <taxon>Bacteria</taxon>
        <taxon>Bacillati</taxon>
        <taxon>Actinomycetota</taxon>
        <taxon>Actinomycetes</taxon>
        <taxon>Streptosporangiales</taxon>
        <taxon>Streptosporangiaceae</taxon>
        <taxon>Streptosporangium</taxon>
    </lineage>
</organism>
<evidence type="ECO:0000256" key="5">
    <source>
        <dbReference type="ARBA" id="ARBA00023136"/>
    </source>
</evidence>
<comment type="caution">
    <text evidence="10">The sequence shown here is derived from an EMBL/GenBank/DDBJ whole genome shotgun (WGS) entry which is preliminary data.</text>
</comment>
<dbReference type="RefSeq" id="WP_386153244.1">
    <property type="nucleotide sequence ID" value="NZ_JBHMBS010000001.1"/>
</dbReference>
<feature type="domain" description="Phosphatidylglycerol lysyltransferase C-terminal" evidence="8">
    <location>
        <begin position="234"/>
        <end position="423"/>
    </location>
</feature>
<feature type="transmembrane region" description="Helical" evidence="7">
    <location>
        <begin position="135"/>
        <end position="154"/>
    </location>
</feature>
<feature type="region of interest" description="Disordered" evidence="6">
    <location>
        <begin position="421"/>
        <end position="484"/>
    </location>
</feature>
<dbReference type="PANTHER" id="PTHR34697">
    <property type="entry name" value="PHOSPHATIDYLGLYCEROL LYSYLTRANSFERASE"/>
    <property type="match status" value="1"/>
</dbReference>
<evidence type="ECO:0000256" key="2">
    <source>
        <dbReference type="ARBA" id="ARBA00022475"/>
    </source>
</evidence>
<keyword evidence="2" id="KW-1003">Cell membrane</keyword>
<feature type="domain" description="Phosphatidylglycerol lysyltransferase C-terminal" evidence="8">
    <location>
        <begin position="487"/>
        <end position="599"/>
    </location>
</feature>
<evidence type="ECO:0000259" key="8">
    <source>
        <dbReference type="Pfam" id="PF09924"/>
    </source>
</evidence>
<dbReference type="PANTHER" id="PTHR34697:SF2">
    <property type="entry name" value="PHOSPHATIDYLGLYCEROL LYSYLTRANSFERASE"/>
    <property type="match status" value="1"/>
</dbReference>
<dbReference type="Pfam" id="PF16995">
    <property type="entry name" value="tRNA-synt_2_TM"/>
    <property type="match status" value="1"/>
</dbReference>
<protein>
    <submittedName>
        <fullName evidence="10">Phosphatidylglycerol lysyltransferase domain-containing protein</fullName>
    </submittedName>
</protein>
<comment type="subcellular location">
    <subcellularLocation>
        <location evidence="1">Cell membrane</location>
        <topology evidence="1">Multi-pass membrane protein</topology>
    </subcellularLocation>
</comment>
<reference evidence="10 11" key="1">
    <citation type="submission" date="2024-09" db="EMBL/GenBank/DDBJ databases">
        <authorList>
            <person name="Sun Q."/>
            <person name="Mori K."/>
        </authorList>
    </citation>
    <scope>NUCLEOTIDE SEQUENCE [LARGE SCALE GENOMIC DNA]</scope>
    <source>
        <strain evidence="10 11">JCM 3028</strain>
    </source>
</reference>
<feature type="transmembrane region" description="Helical" evidence="7">
    <location>
        <begin position="53"/>
        <end position="74"/>
    </location>
</feature>
<proteinExistence type="predicted"/>
<dbReference type="EMBL" id="JBHMBS010000001">
    <property type="protein sequence ID" value="MFB9674017.1"/>
    <property type="molecule type" value="Genomic_DNA"/>
</dbReference>
<feature type="transmembrane region" description="Helical" evidence="7">
    <location>
        <begin position="12"/>
        <end position="33"/>
    </location>
</feature>
<feature type="compositionally biased region" description="Acidic residues" evidence="6">
    <location>
        <begin position="463"/>
        <end position="478"/>
    </location>
</feature>
<evidence type="ECO:0000313" key="10">
    <source>
        <dbReference type="EMBL" id="MFB9674017.1"/>
    </source>
</evidence>
<accession>A0ABV5T4J9</accession>
<evidence type="ECO:0000256" key="6">
    <source>
        <dbReference type="SAM" id="MobiDB-lite"/>
    </source>
</evidence>
<sequence length="645" mass="70019">MKDRSWAPRSWVSTATGYAAMAIGVLDIIRAVLPAFRRSRVGEITGLLPGTFTSLAQAVSLVLGVLVVMLAHGLRRRKRRAWRAVMVLLPLSVLVDLLHSHRPFTAVLSVLVVVLLVINRNEFNALSDPRTRWRALWNLLVLGVLDIVIGWVVVNAHPLMIVGAPSAGERLQHVLLGLVGVQGPVEYSLERTADLVYYSLLGLGALTAVTTLYLVLRPERPVARLDPEQEKTVRELLARHGARDSLGYFALRRDKSVVFSPTGKAVIAYRVVSGVMLASGDPIGDVEAWPGAIKRFMEEAERHAWVPAVIGCSETGGEVWTREGRLSALEIGDEAVVDVAAFTLEGRTMRNVRQMVNRVERAGYTCLVRRVGDLTEEEKDRIRHAADSWRGTDTERGFSMALGRFGDPADAGCVVVTAHGHAGGTSKAGSTSKAGGFPQAEGTSQAKGTSQAEGAEGSKDSECAMDGEGDAGGEDGEGAVDGGTGPGGDIRAILHFVPWGTDGISLDLMRRDHEADPGLNDLLIVKTLQAAPSLGVSMVSLNFAMFRAALARGERLGAGPILRAWYGVLVFLSRWFQIESLYRFNAKFQPLWKPRFLVYPAARDLPRIGMSALQAEAFISLRLPEVVSRRIRSLLPARLRTSRIP</sequence>
<evidence type="ECO:0000259" key="9">
    <source>
        <dbReference type="Pfam" id="PF16995"/>
    </source>
</evidence>
<evidence type="ECO:0000256" key="1">
    <source>
        <dbReference type="ARBA" id="ARBA00004651"/>
    </source>
</evidence>
<feature type="domain" description="Lysyl-tRNA synthetase N-terminal transmembrane region" evidence="9">
    <location>
        <begin position="10"/>
        <end position="182"/>
    </location>
</feature>
<dbReference type="InterPro" id="IPR031553">
    <property type="entry name" value="tRNA-synt_2_TM"/>
</dbReference>
<dbReference type="InterPro" id="IPR051211">
    <property type="entry name" value="PG_lysyltransferase"/>
</dbReference>
<evidence type="ECO:0000256" key="7">
    <source>
        <dbReference type="SAM" id="Phobius"/>
    </source>
</evidence>
<feature type="transmembrane region" description="Helical" evidence="7">
    <location>
        <begin position="104"/>
        <end position="123"/>
    </location>
</feature>
<keyword evidence="3 7" id="KW-0812">Transmembrane</keyword>